<evidence type="ECO:0000313" key="3">
    <source>
        <dbReference type="Proteomes" id="UP000440498"/>
    </source>
</evidence>
<dbReference type="InterPro" id="IPR018740">
    <property type="entry name" value="DUF2282_membr"/>
</dbReference>
<dbReference type="RefSeq" id="WP_152837269.1">
    <property type="nucleotide sequence ID" value="NZ_WHUG01000002.1"/>
</dbReference>
<feature type="signal peptide" evidence="1">
    <location>
        <begin position="1"/>
        <end position="25"/>
    </location>
</feature>
<proteinExistence type="predicted"/>
<dbReference type="AlphaFoldDB" id="A0A6A7MYI7"/>
<comment type="caution">
    <text evidence="2">The sequence shown here is derived from an EMBL/GenBank/DDBJ whole genome shotgun (WGS) entry which is preliminary data.</text>
</comment>
<keyword evidence="1" id="KW-0732">Signal</keyword>
<protein>
    <submittedName>
        <fullName evidence="2">DUF2282 domain-containing protein</fullName>
    </submittedName>
</protein>
<dbReference type="Proteomes" id="UP000440498">
    <property type="component" value="Unassembled WGS sequence"/>
</dbReference>
<keyword evidence="3" id="KW-1185">Reference proteome</keyword>
<accession>A0A6A7MYI7</accession>
<organism evidence="2 3">
    <name type="scientific">Rugamonas aquatica</name>
    <dbReference type="NCBI Taxonomy" id="2743357"/>
    <lineage>
        <taxon>Bacteria</taxon>
        <taxon>Pseudomonadati</taxon>
        <taxon>Pseudomonadota</taxon>
        <taxon>Betaproteobacteria</taxon>
        <taxon>Burkholderiales</taxon>
        <taxon>Oxalobacteraceae</taxon>
        <taxon>Telluria group</taxon>
        <taxon>Rugamonas</taxon>
    </lineage>
</organism>
<dbReference type="Pfam" id="PF10048">
    <property type="entry name" value="DUF2282"/>
    <property type="match status" value="1"/>
</dbReference>
<gene>
    <name evidence="2" type="ORF">GEV02_06570</name>
</gene>
<evidence type="ECO:0000256" key="1">
    <source>
        <dbReference type="SAM" id="SignalP"/>
    </source>
</evidence>
<feature type="chain" id="PRO_5025532759" evidence="1">
    <location>
        <begin position="26"/>
        <end position="90"/>
    </location>
</feature>
<dbReference type="EMBL" id="WHUG01000002">
    <property type="protein sequence ID" value="MQA37807.1"/>
    <property type="molecule type" value="Genomic_DNA"/>
</dbReference>
<evidence type="ECO:0000313" key="2">
    <source>
        <dbReference type="EMBL" id="MQA37807.1"/>
    </source>
</evidence>
<reference evidence="2 3" key="1">
    <citation type="submission" date="2019-10" db="EMBL/GenBank/DDBJ databases">
        <title>Two novel species isolated from a subtropical stream in China.</title>
        <authorList>
            <person name="Lu H."/>
        </authorList>
    </citation>
    <scope>NUCLEOTIDE SEQUENCE [LARGE SCALE GENOMIC DNA]</scope>
    <source>
        <strain evidence="2 3">FT29W</strain>
    </source>
</reference>
<name>A0A6A7MYI7_9BURK</name>
<sequence>MNKRQALIAAALATVCAASVGTASAATASAAAEKEKCFGIAKAGQNDCASANGSHSCAGQSKTDNGAAEWKYVAKGTCEKAGGKTAAPAK</sequence>